<dbReference type="InterPro" id="IPR017871">
    <property type="entry name" value="ABC_transporter-like_CS"/>
</dbReference>
<dbReference type="GO" id="GO:0005886">
    <property type="term" value="C:plasma membrane"/>
    <property type="evidence" value="ECO:0007669"/>
    <property type="project" value="UniProtKB-SubCell"/>
</dbReference>
<dbReference type="SUPFAM" id="SSF52540">
    <property type="entry name" value="P-loop containing nucleoside triphosphate hydrolases"/>
    <property type="match status" value="2"/>
</dbReference>
<comment type="catalytic activity">
    <reaction evidence="12">
        <text>Ni(2+)(out) + ATP + H2O = Ni(2+)(in) + ADP + phosphate + H(+)</text>
        <dbReference type="Rhea" id="RHEA:15557"/>
        <dbReference type="ChEBI" id="CHEBI:15377"/>
        <dbReference type="ChEBI" id="CHEBI:15378"/>
        <dbReference type="ChEBI" id="CHEBI:30616"/>
        <dbReference type="ChEBI" id="CHEBI:43474"/>
        <dbReference type="ChEBI" id="CHEBI:49786"/>
        <dbReference type="ChEBI" id="CHEBI:456216"/>
        <dbReference type="EC" id="7.2.2.11"/>
    </reaction>
    <physiologicalReaction direction="left-to-right" evidence="12">
        <dbReference type="Rhea" id="RHEA:15558"/>
    </physiologicalReaction>
</comment>
<keyword evidence="4" id="KW-0547">Nucleotide-binding</keyword>
<keyword evidence="3" id="KW-1003">Cell membrane</keyword>
<accession>A0AAV3UMS6</accession>
<evidence type="ECO:0000256" key="12">
    <source>
        <dbReference type="ARBA" id="ARBA00048610"/>
    </source>
</evidence>
<evidence type="ECO:0000256" key="4">
    <source>
        <dbReference type="ARBA" id="ARBA00022741"/>
    </source>
</evidence>
<feature type="domain" description="ABC transporter" evidence="13">
    <location>
        <begin position="402"/>
        <end position="645"/>
    </location>
</feature>
<feature type="domain" description="ABC transporter" evidence="13">
    <location>
        <begin position="5"/>
        <end position="301"/>
    </location>
</feature>
<comment type="subunit">
    <text evidence="9">The complex is composed of two ATP-binding proteins (NikD and NikE), two transmembrane proteins (NikB and NikC) and a solute-binding protein (NikA).</text>
</comment>
<dbReference type="NCBIfam" id="NF008453">
    <property type="entry name" value="PRK11308.1"/>
    <property type="match status" value="3"/>
</dbReference>
<name>A0AAV3UMS6_9EURY</name>
<dbReference type="GO" id="GO:0015413">
    <property type="term" value="F:ABC-type nickel transporter activity"/>
    <property type="evidence" value="ECO:0007669"/>
    <property type="project" value="UniProtKB-EC"/>
</dbReference>
<evidence type="ECO:0000256" key="11">
    <source>
        <dbReference type="ARBA" id="ARBA00044143"/>
    </source>
</evidence>
<dbReference type="PANTHER" id="PTHR43297">
    <property type="entry name" value="OLIGOPEPTIDE TRANSPORT ATP-BINDING PROTEIN APPD"/>
    <property type="match status" value="1"/>
</dbReference>
<evidence type="ECO:0000313" key="15">
    <source>
        <dbReference type="Proteomes" id="UP001501729"/>
    </source>
</evidence>
<dbReference type="Gene3D" id="3.40.50.300">
    <property type="entry name" value="P-loop containing nucleotide triphosphate hydrolases"/>
    <property type="match status" value="2"/>
</dbReference>
<dbReference type="PROSITE" id="PS50893">
    <property type="entry name" value="ABC_TRANSPORTER_2"/>
    <property type="match status" value="2"/>
</dbReference>
<keyword evidence="5 14" id="KW-0067">ATP-binding</keyword>
<dbReference type="InterPro" id="IPR027417">
    <property type="entry name" value="P-loop_NTPase"/>
</dbReference>
<keyword evidence="8" id="KW-0472">Membrane</keyword>
<evidence type="ECO:0000256" key="9">
    <source>
        <dbReference type="ARBA" id="ARBA00038669"/>
    </source>
</evidence>
<dbReference type="AlphaFoldDB" id="A0AAV3UMS6"/>
<dbReference type="Proteomes" id="UP001501729">
    <property type="component" value="Unassembled WGS sequence"/>
</dbReference>
<evidence type="ECO:0000259" key="13">
    <source>
        <dbReference type="PROSITE" id="PS50893"/>
    </source>
</evidence>
<evidence type="ECO:0000256" key="10">
    <source>
        <dbReference type="ARBA" id="ARBA00039098"/>
    </source>
</evidence>
<protein>
    <recommendedName>
        <fullName evidence="11">Nickel import system ATP-binding protein NikD</fullName>
        <ecNumber evidence="10">7.2.2.11</ecNumber>
    </recommendedName>
</protein>
<dbReference type="EC" id="7.2.2.11" evidence="10"/>
<gene>
    <name evidence="14" type="ORF">GCM10025751_42270</name>
</gene>
<keyword evidence="6" id="KW-1278">Translocase</keyword>
<evidence type="ECO:0000313" key="14">
    <source>
        <dbReference type="EMBL" id="GAA5058790.1"/>
    </source>
</evidence>
<keyword evidence="7" id="KW-0406">Ion transport</keyword>
<evidence type="ECO:0000256" key="8">
    <source>
        <dbReference type="ARBA" id="ARBA00023136"/>
    </source>
</evidence>
<dbReference type="NCBIfam" id="TIGR01727">
    <property type="entry name" value="oligo_HPY"/>
    <property type="match status" value="2"/>
</dbReference>
<dbReference type="CDD" id="cd03257">
    <property type="entry name" value="ABC_NikE_OppD_transporters"/>
    <property type="match status" value="2"/>
</dbReference>
<dbReference type="InterPro" id="IPR013563">
    <property type="entry name" value="Oligopep_ABC_C"/>
</dbReference>
<dbReference type="EMBL" id="BAABKX010000015">
    <property type="protein sequence ID" value="GAA5058790.1"/>
    <property type="molecule type" value="Genomic_DNA"/>
</dbReference>
<dbReference type="Pfam" id="PF08352">
    <property type="entry name" value="oligo_HPY"/>
    <property type="match status" value="2"/>
</dbReference>
<dbReference type="PANTHER" id="PTHR43297:SF13">
    <property type="entry name" value="NICKEL ABC TRANSPORTER, ATP-BINDING PROTEIN"/>
    <property type="match status" value="1"/>
</dbReference>
<sequence>MTDLLSISNLKTQFHTERGTVKAVDDFELTIREGETVGLVGESGSGKSVTALSAMQLIDDPGDVVSGDIKFQDADIATEFAEKYPNGVGEFVFPDEGYIDLMNAPEAVMRDIRGGEMGMIFQDPMTSLNPALTVGEQVAESLHLHQYDGKRKDSWWNAVREIAPKLGDDMDEELLQDTIDILQEVGISEPESRVEEYPHEFSGGMRQRVLIAIALACKPKLLIADEPTTALDVTIQAQILDLINDLQDELGMSVFMITHDLGVVAETCDRVAVMYAGDLVEVGPVDEIFHNPSHPYTYALLESVPHEDRERLTPIDGNVPDLIDMPEGCHFAPRCPWAKPECTQGEIPNLQHGPDDIDHRAKCVLEDFDKREYIEEHESISTEGHETGESLVTVDQLKKHYSRADDFLDKWLAKENQSVKAVDGISFDIYEGETLGLVGESGCGKSTAGRSLLRLEQLTDGRVVFAGTDLGGLDSTGLRETRKDMQMIFQDPLSSLDPRMTVGQTIAEPLSIHGLAKGNRKERVTELMENVGLEPGQRDRYPHEISGGQRQRVGIARALAVDPDFIVADEPVSALDVSVQAQIINLLEDLQEEFGLTYLFIAHDLSVVRHISDRIAVMYLGEIVEIADTDELFADPKHPYTQALLSAIPEPDPRADTDDRIILEGDVPSPIDPPSGCHFRTRCPKIIPPEGMDIDQRAFREVMDYRERVEDRAINLESVREQVVEADAPVQEATATDGGAVASGSFRAVLWSRLFDTEPRGEPRELVERSFDYLENGDWESAESILRENFTSICEHESPVLQESAHPSACHLYDQPE</sequence>
<organism evidence="14 15">
    <name type="scientific">Haladaptatus pallidirubidus</name>
    <dbReference type="NCBI Taxonomy" id="1008152"/>
    <lineage>
        <taxon>Archaea</taxon>
        <taxon>Methanobacteriati</taxon>
        <taxon>Methanobacteriota</taxon>
        <taxon>Stenosarchaea group</taxon>
        <taxon>Halobacteria</taxon>
        <taxon>Halobacteriales</taxon>
        <taxon>Haladaptataceae</taxon>
        <taxon>Haladaptatus</taxon>
    </lineage>
</organism>
<dbReference type="Pfam" id="PF00005">
    <property type="entry name" value="ABC_tran"/>
    <property type="match status" value="2"/>
</dbReference>
<evidence type="ECO:0000256" key="1">
    <source>
        <dbReference type="ARBA" id="ARBA00004202"/>
    </source>
</evidence>
<reference evidence="14 15" key="1">
    <citation type="journal article" date="2019" name="Int. J. Syst. Evol. Microbiol.">
        <title>The Global Catalogue of Microorganisms (GCM) 10K type strain sequencing project: providing services to taxonomists for standard genome sequencing and annotation.</title>
        <authorList>
            <consortium name="The Broad Institute Genomics Platform"/>
            <consortium name="The Broad Institute Genome Sequencing Center for Infectious Disease"/>
            <person name="Wu L."/>
            <person name="Ma J."/>
        </authorList>
    </citation>
    <scope>NUCLEOTIDE SEQUENCE [LARGE SCALE GENOMIC DNA]</scope>
    <source>
        <strain evidence="14 15">JCM 17504</strain>
    </source>
</reference>
<comment type="caution">
    <text evidence="14">The sequence shown here is derived from an EMBL/GenBank/DDBJ whole genome shotgun (WGS) entry which is preliminary data.</text>
</comment>
<dbReference type="NCBIfam" id="NF007739">
    <property type="entry name" value="PRK10419.1"/>
    <property type="match status" value="3"/>
</dbReference>
<keyword evidence="2" id="KW-0813">Transport</keyword>
<evidence type="ECO:0000256" key="7">
    <source>
        <dbReference type="ARBA" id="ARBA00023065"/>
    </source>
</evidence>
<comment type="subcellular location">
    <subcellularLocation>
        <location evidence="1">Cell membrane</location>
        <topology evidence="1">Peripheral membrane protein</topology>
    </subcellularLocation>
</comment>
<dbReference type="FunFam" id="3.40.50.300:FF:000016">
    <property type="entry name" value="Oligopeptide ABC transporter ATP-binding component"/>
    <property type="match status" value="1"/>
</dbReference>
<dbReference type="InterPro" id="IPR050388">
    <property type="entry name" value="ABC_Ni/Peptide_Import"/>
</dbReference>
<proteinExistence type="predicted"/>
<dbReference type="GO" id="GO:0015833">
    <property type="term" value="P:peptide transport"/>
    <property type="evidence" value="ECO:0007669"/>
    <property type="project" value="InterPro"/>
</dbReference>
<dbReference type="PROSITE" id="PS00211">
    <property type="entry name" value="ABC_TRANSPORTER_1"/>
    <property type="match status" value="2"/>
</dbReference>
<dbReference type="GO" id="GO:0005524">
    <property type="term" value="F:ATP binding"/>
    <property type="evidence" value="ECO:0007669"/>
    <property type="project" value="UniProtKB-KW"/>
</dbReference>
<dbReference type="GO" id="GO:0016887">
    <property type="term" value="F:ATP hydrolysis activity"/>
    <property type="evidence" value="ECO:0007669"/>
    <property type="project" value="InterPro"/>
</dbReference>
<evidence type="ECO:0000256" key="3">
    <source>
        <dbReference type="ARBA" id="ARBA00022475"/>
    </source>
</evidence>
<keyword evidence="15" id="KW-1185">Reference proteome</keyword>
<evidence type="ECO:0000256" key="2">
    <source>
        <dbReference type="ARBA" id="ARBA00022448"/>
    </source>
</evidence>
<dbReference type="RefSeq" id="WP_303657530.1">
    <property type="nucleotide sequence ID" value="NZ_BAABKX010000015.1"/>
</dbReference>
<evidence type="ECO:0000256" key="6">
    <source>
        <dbReference type="ARBA" id="ARBA00022967"/>
    </source>
</evidence>
<dbReference type="InterPro" id="IPR003593">
    <property type="entry name" value="AAA+_ATPase"/>
</dbReference>
<evidence type="ECO:0000256" key="5">
    <source>
        <dbReference type="ARBA" id="ARBA00022840"/>
    </source>
</evidence>
<dbReference type="GeneID" id="83275675"/>
<dbReference type="InterPro" id="IPR003439">
    <property type="entry name" value="ABC_transporter-like_ATP-bd"/>
</dbReference>
<dbReference type="SMART" id="SM00382">
    <property type="entry name" value="AAA"/>
    <property type="match status" value="2"/>
</dbReference>